<dbReference type="PANTHER" id="PTHR37817">
    <property type="entry name" value="N-ACETYLTRANSFERASE EIS"/>
    <property type="match status" value="1"/>
</dbReference>
<dbReference type="EMBL" id="BOOW01000035">
    <property type="protein sequence ID" value="GII95331.1"/>
    <property type="molecule type" value="Genomic_DNA"/>
</dbReference>
<dbReference type="SUPFAM" id="SSF55718">
    <property type="entry name" value="SCP-like"/>
    <property type="match status" value="1"/>
</dbReference>
<dbReference type="PANTHER" id="PTHR37817:SF1">
    <property type="entry name" value="N-ACETYLTRANSFERASE EIS"/>
    <property type="match status" value="1"/>
</dbReference>
<dbReference type="AlphaFoldDB" id="A0A919RK52"/>
<dbReference type="Pfam" id="PF17668">
    <property type="entry name" value="Acetyltransf_17"/>
    <property type="match status" value="1"/>
</dbReference>
<dbReference type="CDD" id="cd04301">
    <property type="entry name" value="NAT_SF"/>
    <property type="match status" value="1"/>
</dbReference>
<sequence length="385" mass="41457">MMIRDVAPADLDALLAIRVRSFGHMSAGEAEEWKAKYTLSAQEGLLLGAYDGSRIMAGARIADFRQWWYGRPLTCAGIAGVVVAPEDRGKGVARTMIRAVVERAAALGYPVSALYPSTTPLYRSCGWEHAGARHYYVIPTESLRSVRPAHPVALRRMGPGDAAEVMLILHRVYSAARASGPVCATEVQWRQWLGDDRAFLYIADDGFIVYRWAGDALHVDHLAAASEHTARTLWGLLGSTSSTAKSIRAALDPADPVFHMLGERGVLGVALTPWMMRVVDLPTAVSARGYPTSVTADLTLDVDDPVRPGNTGLWRLTFTKGEGTAEPARPADSATHVGVGAFSALYAGVPTDALRRSGLLTGGSPADDEVLDTVFAARPYMIDHF</sequence>
<evidence type="ECO:0000313" key="2">
    <source>
        <dbReference type="EMBL" id="GII95331.1"/>
    </source>
</evidence>
<dbReference type="InterPro" id="IPR041380">
    <property type="entry name" value="Acetyltransf_17"/>
</dbReference>
<dbReference type="Pfam" id="PF13530">
    <property type="entry name" value="SCP2_2"/>
    <property type="match status" value="1"/>
</dbReference>
<keyword evidence="3" id="KW-1185">Reference proteome</keyword>
<dbReference type="Proteomes" id="UP000606172">
    <property type="component" value="Unassembled WGS sequence"/>
</dbReference>
<dbReference type="Gene3D" id="3.40.630.30">
    <property type="match status" value="2"/>
</dbReference>
<dbReference type="Pfam" id="PF13527">
    <property type="entry name" value="Acetyltransf_9"/>
    <property type="match status" value="1"/>
</dbReference>
<dbReference type="SUPFAM" id="SSF55729">
    <property type="entry name" value="Acyl-CoA N-acyltransferases (Nat)"/>
    <property type="match status" value="1"/>
</dbReference>
<dbReference type="InterPro" id="IPR025559">
    <property type="entry name" value="Eis_dom"/>
</dbReference>
<dbReference type="GO" id="GO:0034069">
    <property type="term" value="F:aminoglycoside N-acetyltransferase activity"/>
    <property type="evidence" value="ECO:0007669"/>
    <property type="project" value="TreeGrafter"/>
</dbReference>
<accession>A0A919RK52</accession>
<dbReference type="InterPro" id="IPR036527">
    <property type="entry name" value="SCP2_sterol-bd_dom_sf"/>
</dbReference>
<organism evidence="2 3">
    <name type="scientific">Sinosporangium siamense</name>
    <dbReference type="NCBI Taxonomy" id="1367973"/>
    <lineage>
        <taxon>Bacteria</taxon>
        <taxon>Bacillati</taxon>
        <taxon>Actinomycetota</taxon>
        <taxon>Actinomycetes</taxon>
        <taxon>Streptosporangiales</taxon>
        <taxon>Streptosporangiaceae</taxon>
        <taxon>Sinosporangium</taxon>
    </lineage>
</organism>
<dbReference type="PROSITE" id="PS51186">
    <property type="entry name" value="GNAT"/>
    <property type="match status" value="1"/>
</dbReference>
<gene>
    <name evidence="2" type="primary">eis</name>
    <name evidence="2" type="ORF">Ssi02_55620</name>
</gene>
<dbReference type="InterPro" id="IPR016181">
    <property type="entry name" value="Acyl_CoA_acyltransferase"/>
</dbReference>
<evidence type="ECO:0000313" key="3">
    <source>
        <dbReference type="Proteomes" id="UP000606172"/>
    </source>
</evidence>
<dbReference type="Gene3D" id="3.30.1050.10">
    <property type="entry name" value="SCP2 sterol-binding domain"/>
    <property type="match status" value="1"/>
</dbReference>
<dbReference type="InterPro" id="IPR051554">
    <property type="entry name" value="Acetyltransferase_Eis"/>
</dbReference>
<feature type="domain" description="N-acetyltransferase" evidence="1">
    <location>
        <begin position="1"/>
        <end position="153"/>
    </location>
</feature>
<evidence type="ECO:0000259" key="1">
    <source>
        <dbReference type="PROSITE" id="PS51186"/>
    </source>
</evidence>
<reference evidence="2" key="1">
    <citation type="submission" date="2021-01" db="EMBL/GenBank/DDBJ databases">
        <title>Whole genome shotgun sequence of Sinosporangium siamense NBRC 109515.</title>
        <authorList>
            <person name="Komaki H."/>
            <person name="Tamura T."/>
        </authorList>
    </citation>
    <scope>NUCLEOTIDE SEQUENCE</scope>
    <source>
        <strain evidence="2">NBRC 109515</strain>
    </source>
</reference>
<dbReference type="InterPro" id="IPR000182">
    <property type="entry name" value="GNAT_dom"/>
</dbReference>
<dbReference type="GO" id="GO:0030649">
    <property type="term" value="P:aminoglycoside antibiotic catabolic process"/>
    <property type="evidence" value="ECO:0007669"/>
    <property type="project" value="TreeGrafter"/>
</dbReference>
<protein>
    <submittedName>
        <fullName evidence="2">Enhanced intracellular survival protein</fullName>
    </submittedName>
</protein>
<comment type="caution">
    <text evidence="2">The sequence shown here is derived from an EMBL/GenBank/DDBJ whole genome shotgun (WGS) entry which is preliminary data.</text>
</comment>
<proteinExistence type="predicted"/>
<name>A0A919RK52_9ACTN</name>